<proteinExistence type="predicted"/>
<evidence type="ECO:0000313" key="4">
    <source>
        <dbReference type="Proteomes" id="UP001187192"/>
    </source>
</evidence>
<sequence length="692" mass="76933">MEDSTAMTIEFLRARLLTERSVSRSARQRADELQKRVEELEEQLRIVSLQRKMAEKATVDVLSILENRGISETSETFDSDSDQEAHQDSRVGNSYPNGEEHSVVSKIRSDMEELSGSDIDSSPLNSRSLSWKGRSDSSRSREKYKDQSMRRRNALSSSFGSSSPKHHLGKSCRQIRRRETRPVVEEHKTKPTTFDSQENGAPTLSKGDADRLDSMPEIVREGSEIEKVLSQDPPPGIVENDRSIPDHLDVNGHGEERDMKKALEHRAQLIGQYEEMEKAQREWEEKYRENNTSTPDSYDPGNHSDVTEDRDEVKAQTLYNVEGIISEALEAKSNKVDVPKESSKPQANGFLPPSHVDMGDLKLQMSTSRTTDPVVSRFQAQEFAFPIAKEKKAQESLKNREFRPLESLHNDPLLQGSLPNQSLDGGALSDTGSSSRNRDFSGSQNDLYALVPHNPPVALGGVLDALKQAKLSLQQKINRLPLEGTTITATTVNQSIEPPQPVTRVEDRVEIPVGCSGLFRLPTDFSLEEASTRANFPGAGSRLSLGPYYPDNGVALTGSCLSLGQYYPDNGVALTAPDRFVSTPGRFVTTPSIESRSEFPPDGRFLTSSSVVSASRASTLNSHFNSRLDTGLSSINNYNNYPPHPSYPPFPDLMPRIQSDEGLRRPFTSSRSFGTPADGFSFYHDHGRPNMY</sequence>
<feature type="compositionally biased region" description="Basic and acidic residues" evidence="2">
    <location>
        <begin position="180"/>
        <end position="189"/>
    </location>
</feature>
<feature type="compositionally biased region" description="Polar residues" evidence="2">
    <location>
        <begin position="191"/>
        <end position="202"/>
    </location>
</feature>
<feature type="region of interest" description="Disordered" evidence="2">
    <location>
        <begin position="70"/>
        <end position="212"/>
    </location>
</feature>
<feature type="compositionally biased region" description="Basic and acidic residues" evidence="2">
    <location>
        <begin position="334"/>
        <end position="343"/>
    </location>
</feature>
<dbReference type="Proteomes" id="UP001187192">
    <property type="component" value="Unassembled WGS sequence"/>
</dbReference>
<feature type="region of interest" description="Disordered" evidence="2">
    <location>
        <begin position="225"/>
        <end position="254"/>
    </location>
</feature>
<gene>
    <name evidence="3" type="ORF">TIFTF001_021859</name>
</gene>
<dbReference type="PANTHER" id="PTHR33701:SF3">
    <property type="entry name" value="TRANSCRIPTIONAL REGULATOR ATRX"/>
    <property type="match status" value="1"/>
</dbReference>
<keyword evidence="1" id="KW-0175">Coiled coil</keyword>
<feature type="compositionally biased region" description="Polar residues" evidence="2">
    <location>
        <begin position="118"/>
        <end position="129"/>
    </location>
</feature>
<dbReference type="PANTHER" id="PTHR33701">
    <property type="entry name" value="TRANSMEMBRANE PROTEIN"/>
    <property type="match status" value="1"/>
</dbReference>
<reference evidence="3" key="1">
    <citation type="submission" date="2023-07" db="EMBL/GenBank/DDBJ databases">
        <title>draft genome sequence of fig (Ficus carica).</title>
        <authorList>
            <person name="Takahashi T."/>
            <person name="Nishimura K."/>
        </authorList>
    </citation>
    <scope>NUCLEOTIDE SEQUENCE</scope>
</reference>
<feature type="region of interest" description="Disordered" evidence="2">
    <location>
        <begin position="409"/>
        <end position="440"/>
    </location>
</feature>
<comment type="caution">
    <text evidence="3">The sequence shown here is derived from an EMBL/GenBank/DDBJ whole genome shotgun (WGS) entry which is preliminary data.</text>
</comment>
<protein>
    <submittedName>
        <fullName evidence="3">Uncharacterized protein</fullName>
    </submittedName>
</protein>
<feature type="compositionally biased region" description="Basic and acidic residues" evidence="2">
    <location>
        <begin position="98"/>
        <end position="111"/>
    </location>
</feature>
<dbReference type="EMBL" id="BTGU01000043">
    <property type="protein sequence ID" value="GMN52717.1"/>
    <property type="molecule type" value="Genomic_DNA"/>
</dbReference>
<name>A0AA88AL45_FICCA</name>
<evidence type="ECO:0000313" key="3">
    <source>
        <dbReference type="EMBL" id="GMN52717.1"/>
    </source>
</evidence>
<feature type="compositionally biased region" description="Basic and acidic residues" evidence="2">
    <location>
        <begin position="239"/>
        <end position="254"/>
    </location>
</feature>
<feature type="region of interest" description="Disordered" evidence="2">
    <location>
        <begin position="281"/>
        <end position="310"/>
    </location>
</feature>
<evidence type="ECO:0000256" key="2">
    <source>
        <dbReference type="SAM" id="MobiDB-lite"/>
    </source>
</evidence>
<keyword evidence="4" id="KW-1185">Reference proteome</keyword>
<organism evidence="3 4">
    <name type="scientific">Ficus carica</name>
    <name type="common">Common fig</name>
    <dbReference type="NCBI Taxonomy" id="3494"/>
    <lineage>
        <taxon>Eukaryota</taxon>
        <taxon>Viridiplantae</taxon>
        <taxon>Streptophyta</taxon>
        <taxon>Embryophyta</taxon>
        <taxon>Tracheophyta</taxon>
        <taxon>Spermatophyta</taxon>
        <taxon>Magnoliopsida</taxon>
        <taxon>eudicotyledons</taxon>
        <taxon>Gunneridae</taxon>
        <taxon>Pentapetalae</taxon>
        <taxon>rosids</taxon>
        <taxon>fabids</taxon>
        <taxon>Rosales</taxon>
        <taxon>Moraceae</taxon>
        <taxon>Ficeae</taxon>
        <taxon>Ficus</taxon>
    </lineage>
</organism>
<feature type="coiled-coil region" evidence="1">
    <location>
        <begin position="23"/>
        <end position="57"/>
    </location>
</feature>
<dbReference type="AlphaFoldDB" id="A0AA88AL45"/>
<evidence type="ECO:0000256" key="1">
    <source>
        <dbReference type="SAM" id="Coils"/>
    </source>
</evidence>
<feature type="compositionally biased region" description="Basic and acidic residues" evidence="2">
    <location>
        <begin position="133"/>
        <end position="149"/>
    </location>
</feature>
<feature type="region of interest" description="Disordered" evidence="2">
    <location>
        <begin position="334"/>
        <end position="354"/>
    </location>
</feature>
<accession>A0AA88AL45</accession>
<feature type="compositionally biased region" description="Polar residues" evidence="2">
    <location>
        <begin position="430"/>
        <end position="440"/>
    </location>
</feature>
<feature type="compositionally biased region" description="Basic residues" evidence="2">
    <location>
        <begin position="164"/>
        <end position="179"/>
    </location>
</feature>